<organism evidence="2 3">
    <name type="scientific">Streptomyces rectiviolaceus</name>
    <dbReference type="NCBI Taxonomy" id="332591"/>
    <lineage>
        <taxon>Bacteria</taxon>
        <taxon>Bacillati</taxon>
        <taxon>Actinomycetota</taxon>
        <taxon>Actinomycetes</taxon>
        <taxon>Kitasatosporales</taxon>
        <taxon>Streptomycetaceae</taxon>
        <taxon>Streptomyces</taxon>
    </lineage>
</organism>
<protein>
    <submittedName>
        <fullName evidence="2">Uncharacterized protein</fullName>
    </submittedName>
</protein>
<dbReference type="SFLD" id="SFLDS00003">
    <property type="entry name" value="Haloacid_Dehalogenase"/>
    <property type="match status" value="1"/>
</dbReference>
<dbReference type="Proteomes" id="UP001501637">
    <property type="component" value="Unassembled WGS sequence"/>
</dbReference>
<dbReference type="InterPro" id="IPR036412">
    <property type="entry name" value="HAD-like_sf"/>
</dbReference>
<proteinExistence type="predicted"/>
<dbReference type="Pfam" id="PF00702">
    <property type="entry name" value="Hydrolase"/>
    <property type="match status" value="1"/>
</dbReference>
<dbReference type="EMBL" id="BAAAUG010000069">
    <property type="protein sequence ID" value="GAA3113248.1"/>
    <property type="molecule type" value="Genomic_DNA"/>
</dbReference>
<evidence type="ECO:0000313" key="3">
    <source>
        <dbReference type="Proteomes" id="UP001501637"/>
    </source>
</evidence>
<dbReference type="InterPro" id="IPR023214">
    <property type="entry name" value="HAD_sf"/>
</dbReference>
<keyword evidence="1" id="KW-0378">Hydrolase</keyword>
<dbReference type="SUPFAM" id="SSF56784">
    <property type="entry name" value="HAD-like"/>
    <property type="match status" value="1"/>
</dbReference>
<gene>
    <name evidence="2" type="ORF">GCM10010449_39350</name>
</gene>
<dbReference type="PANTHER" id="PTHR43316:SF3">
    <property type="entry name" value="HALOACID DEHALOGENASE, TYPE II (AFU_ORTHOLOGUE AFUA_2G07750)-RELATED"/>
    <property type="match status" value="1"/>
</dbReference>
<evidence type="ECO:0000313" key="2">
    <source>
        <dbReference type="EMBL" id="GAA3113248.1"/>
    </source>
</evidence>
<name>A0ABP6MGV8_9ACTN</name>
<sequence>MPGCSGAVDALLRVTGMVRAVVFDVGETLVDETELFGGWADWLGVPRHTFSALVGAAIARGGGFAEAFEMVRPGFDFRVEVRLREEAGVPDRVREEDLYSDARACLQELHRLGVWVGIAGNQPARAGQDLRSLRLAVDLVATSAEWGVSKPDLRFFERVVTAVPFPAEEILYVGDRVDRDVAPARKVGLQAALLRRGPWAFLHDGDDGGADLRLDGLTALPAWVAGQR</sequence>
<comment type="caution">
    <text evidence="2">The sequence shown here is derived from an EMBL/GenBank/DDBJ whole genome shotgun (WGS) entry which is preliminary data.</text>
</comment>
<reference evidence="3" key="1">
    <citation type="journal article" date="2019" name="Int. J. Syst. Evol. Microbiol.">
        <title>The Global Catalogue of Microorganisms (GCM) 10K type strain sequencing project: providing services to taxonomists for standard genome sequencing and annotation.</title>
        <authorList>
            <consortium name="The Broad Institute Genomics Platform"/>
            <consortium name="The Broad Institute Genome Sequencing Center for Infectious Disease"/>
            <person name="Wu L."/>
            <person name="Ma J."/>
        </authorList>
    </citation>
    <scope>NUCLEOTIDE SEQUENCE [LARGE SCALE GENOMIC DNA]</scope>
    <source>
        <strain evidence="3">JCM 9092</strain>
    </source>
</reference>
<dbReference type="SFLD" id="SFLDG01129">
    <property type="entry name" value="C1.5:_HAD__Beta-PGM__Phosphata"/>
    <property type="match status" value="1"/>
</dbReference>
<dbReference type="InterPro" id="IPR051540">
    <property type="entry name" value="S-2-haloacid_dehalogenase"/>
</dbReference>
<dbReference type="PANTHER" id="PTHR43316">
    <property type="entry name" value="HYDROLASE, HALOACID DELAHOGENASE-RELATED"/>
    <property type="match status" value="1"/>
</dbReference>
<evidence type="ECO:0000256" key="1">
    <source>
        <dbReference type="ARBA" id="ARBA00022801"/>
    </source>
</evidence>
<dbReference type="Gene3D" id="3.40.50.1000">
    <property type="entry name" value="HAD superfamily/HAD-like"/>
    <property type="match status" value="1"/>
</dbReference>
<accession>A0ABP6MGV8</accession>
<keyword evidence="3" id="KW-1185">Reference proteome</keyword>